<comment type="caution">
    <text evidence="1">The sequence shown here is derived from an EMBL/GenBank/DDBJ whole genome shotgun (WGS) entry which is preliminary data.</text>
</comment>
<dbReference type="EMBL" id="BMAW01116637">
    <property type="protein sequence ID" value="GFT71427.1"/>
    <property type="molecule type" value="Genomic_DNA"/>
</dbReference>
<accession>A0A8X6U182</accession>
<proteinExistence type="predicted"/>
<sequence>MKSSSHCGRMTRVPLLGPISPSGVAAAKYNGVHRPPSPPPLILSTTLSIPGLLLSRSSQTELGTRLWPLFRGATPTMFTFPFSQHRYC</sequence>
<evidence type="ECO:0000313" key="1">
    <source>
        <dbReference type="EMBL" id="GFT71427.1"/>
    </source>
</evidence>
<gene>
    <name evidence="1" type="ORF">NPIL_39321</name>
</gene>
<organism evidence="1 2">
    <name type="scientific">Nephila pilipes</name>
    <name type="common">Giant wood spider</name>
    <name type="synonym">Nephila maculata</name>
    <dbReference type="NCBI Taxonomy" id="299642"/>
    <lineage>
        <taxon>Eukaryota</taxon>
        <taxon>Metazoa</taxon>
        <taxon>Ecdysozoa</taxon>
        <taxon>Arthropoda</taxon>
        <taxon>Chelicerata</taxon>
        <taxon>Arachnida</taxon>
        <taxon>Araneae</taxon>
        <taxon>Araneomorphae</taxon>
        <taxon>Entelegynae</taxon>
        <taxon>Araneoidea</taxon>
        <taxon>Nephilidae</taxon>
        <taxon>Nephila</taxon>
    </lineage>
</organism>
<protein>
    <submittedName>
        <fullName evidence="1">Uncharacterized protein</fullName>
    </submittedName>
</protein>
<name>A0A8X6U182_NEPPI</name>
<dbReference type="Proteomes" id="UP000887013">
    <property type="component" value="Unassembled WGS sequence"/>
</dbReference>
<reference evidence="1" key="1">
    <citation type="submission" date="2020-08" db="EMBL/GenBank/DDBJ databases">
        <title>Multicomponent nature underlies the extraordinary mechanical properties of spider dragline silk.</title>
        <authorList>
            <person name="Kono N."/>
            <person name="Nakamura H."/>
            <person name="Mori M."/>
            <person name="Yoshida Y."/>
            <person name="Ohtoshi R."/>
            <person name="Malay A.D."/>
            <person name="Moran D.A.P."/>
            <person name="Tomita M."/>
            <person name="Numata K."/>
            <person name="Arakawa K."/>
        </authorList>
    </citation>
    <scope>NUCLEOTIDE SEQUENCE</scope>
</reference>
<dbReference type="AlphaFoldDB" id="A0A8X6U182"/>
<keyword evidence="2" id="KW-1185">Reference proteome</keyword>
<evidence type="ECO:0000313" key="2">
    <source>
        <dbReference type="Proteomes" id="UP000887013"/>
    </source>
</evidence>